<dbReference type="InterPro" id="IPR033443">
    <property type="entry name" value="PROP1-like_PPR_dom"/>
</dbReference>
<protein>
    <submittedName>
        <fullName evidence="5">Leucine-rich PPR motif-containing protein, mitochondrial</fullName>
    </submittedName>
</protein>
<dbReference type="GO" id="GO:0005739">
    <property type="term" value="C:mitochondrion"/>
    <property type="evidence" value="ECO:0007669"/>
    <property type="project" value="TreeGrafter"/>
</dbReference>
<dbReference type="EMBL" id="GEDV01010113">
    <property type="protein sequence ID" value="JAP78444.1"/>
    <property type="molecule type" value="Transcribed_RNA"/>
</dbReference>
<evidence type="ECO:0000256" key="2">
    <source>
        <dbReference type="PROSITE-ProRule" id="PRU00708"/>
    </source>
</evidence>
<organism evidence="5">
    <name type="scientific">Rhipicephalus appendiculatus</name>
    <name type="common">Brown ear tick</name>
    <dbReference type="NCBI Taxonomy" id="34631"/>
    <lineage>
        <taxon>Eukaryota</taxon>
        <taxon>Metazoa</taxon>
        <taxon>Ecdysozoa</taxon>
        <taxon>Arthropoda</taxon>
        <taxon>Chelicerata</taxon>
        <taxon>Arachnida</taxon>
        <taxon>Acari</taxon>
        <taxon>Parasitiformes</taxon>
        <taxon>Ixodida</taxon>
        <taxon>Ixodoidea</taxon>
        <taxon>Ixodidae</taxon>
        <taxon>Rhipicephalinae</taxon>
        <taxon>Rhipicephalus</taxon>
        <taxon>Rhipicephalus</taxon>
    </lineage>
</organism>
<evidence type="ECO:0000313" key="5">
    <source>
        <dbReference type="EMBL" id="JAP78444.1"/>
    </source>
</evidence>
<feature type="domain" description="PROP1-like PPR" evidence="4">
    <location>
        <begin position="233"/>
        <end position="366"/>
    </location>
</feature>
<evidence type="ECO:0000256" key="3">
    <source>
        <dbReference type="SAM" id="MobiDB-lite"/>
    </source>
</evidence>
<reference evidence="5" key="1">
    <citation type="journal article" date="2016" name="Ticks Tick Borne Dis.">
        <title>De novo assembly and annotation of the salivary gland transcriptome of Rhipicephalus appendiculatus male and female ticks during blood feeding.</title>
        <authorList>
            <person name="de Castro M.H."/>
            <person name="de Klerk D."/>
            <person name="Pienaar R."/>
            <person name="Latif A.A."/>
            <person name="Rees D.J."/>
            <person name="Mans B.J."/>
        </authorList>
    </citation>
    <scope>NUCLEOTIDE SEQUENCE</scope>
    <source>
        <tissue evidence="5">Salivary glands</tissue>
    </source>
</reference>
<feature type="repeat" description="PPR" evidence="2">
    <location>
        <begin position="315"/>
        <end position="349"/>
    </location>
</feature>
<accession>A0A131YGM8</accession>
<evidence type="ECO:0000259" key="4">
    <source>
        <dbReference type="Pfam" id="PF17177"/>
    </source>
</evidence>
<dbReference type="GO" id="GO:0070129">
    <property type="term" value="P:regulation of mitochondrial translation"/>
    <property type="evidence" value="ECO:0007669"/>
    <property type="project" value="TreeGrafter"/>
</dbReference>
<dbReference type="PANTHER" id="PTHR46669:SF1">
    <property type="entry name" value="LEUCINE-RICH PPR MOTIF-CONTAINING PROTEIN, MITOCHONDRIAL"/>
    <property type="match status" value="1"/>
</dbReference>
<feature type="repeat" description="PPR" evidence="2">
    <location>
        <begin position="280"/>
        <end position="314"/>
    </location>
</feature>
<keyword evidence="1" id="KW-0677">Repeat</keyword>
<dbReference type="InterPro" id="IPR002885">
    <property type="entry name" value="PPR_rpt"/>
</dbReference>
<feature type="compositionally biased region" description="Basic and acidic residues" evidence="3">
    <location>
        <begin position="1396"/>
        <end position="1407"/>
    </location>
</feature>
<name>A0A131YGM8_RHIAP</name>
<evidence type="ECO:0000256" key="1">
    <source>
        <dbReference type="ARBA" id="ARBA00022737"/>
    </source>
</evidence>
<feature type="region of interest" description="Disordered" evidence="3">
    <location>
        <begin position="1387"/>
        <end position="1407"/>
    </location>
</feature>
<dbReference type="Pfam" id="PF17177">
    <property type="entry name" value="PPR_long"/>
    <property type="match status" value="1"/>
</dbReference>
<dbReference type="InterPro" id="IPR033490">
    <property type="entry name" value="LRP130"/>
</dbReference>
<sequence>MWYQHDHMYPRLTRICEGNNAEHTEPRTEQEMCEASSEASLSSSLLSCGFFSRLFYFYHPSQSKALKLCKGARFRRRDRGYQARRRAAGEETMAGVVRSVQSVTRVLSACRLLSRIAAPPRAASYYLRKDQHATTTYVPERRASVLATAAVNSSSSSSSTQWQGHQLDRALQRIDNEVRRTGRVTRKDLDDVLAQAAAIGRLSGPQGLLLVRMCGSFLREEPPSERRELARSVWERLQSLGCPLDASHYNALLQVYLENEFPFCPSTFLATMEAASVQPNRVTFQRLIHRYCQQGDIAGASKILEHMKSQDMAINERVFNSLVLGHCRAGDTENAWNVLEVMRNAQLEPTADTFHTLLVGCAERGDQAGLERAFREADRVETFLPDELLLDVVRVLACAGHHGMIDMVLERTRRLAGYTQDCINVCLQLLAQGQDEVAYRMLLTMETPRSEFHGNFFVSQMVRRGLPLERILHYCKDLQSRGLNSRALVRCAEVALSNHRTELALPLLREMHQQGMPLRTHYFYPLVLAQGKNEQGVYDVLKSMLELGVDINYDLLAEYVFPAVNTEDTAAVVEKLKGLGLSVSSIVNPLVLYHLQAHKLDKALAVVEQYPVNLVASVLVPPLTACYRETRQAVPAVKLLSSILQGPESTATGTSRTDWAGKFLTECLVEPPADLSNLVPELLANKVHISRSAAETLRTRHGQSLGGSILDMLDQISAEKLDDFSDSRLPSQNDMGIEELEAHLLELQSKGMNTRGALRRLLLLHCRFRHVERALAVAEQLRQDGCTFTGAMHAQLLDLFVSMGDLERARDHLKQVQEVDPSFRLDTHKLLGLAALEASRGHTDEALRLLEKDQGRSNDGNGQTQQPGLDRIAARLLTALAEQGGPVERALQLLLERCWVSPSATLMAPLVRAHLVKEDVPGALKTFEECARKYRLTPLKGELSRQLINQGRSEELQKVVDISTEVHGEANTLFDLTAYFLECGHMRQAQKILETPGLRARHQRLNQICENFLRRGMVTQLEQLVAITRNLFDVNRDSLYQSLFRAYDAAGDADRALDAWAQMQEENVQPSTSTLRLLAALLQRLGRPVPFTVPSAEAGAKRDSFDVLLTSDLDTALDLWHRGEVSGTQKGSQLLQALGRQGRTREGLRILDQLMRSSQPASISAQALRPLVQQLAALGEVESLVSLRPQLPERLLRQLSFDNLICNAYVHSGRAGDMLTELESAPAQWAASRRCPFGGLVGLLTRHPELADRVEALGRTYGTQHDCWTPLNALWAHRALQQDYAGADQLLKEFPQLGPQLLFIPVMNESREKADERMAQYLVDVVATHGANPKMQAVARSNLIRVLALQGSLDKALQVLQSTDEASVAPWALAILRDSLVAAGRPVPFQVPPRGQQEEQQREQAQH</sequence>
<dbReference type="PANTHER" id="PTHR46669">
    <property type="entry name" value="LEUCINE-RICH PPR MOTIF-CONTAINING PROTEIN, MITOCHONDRIAL"/>
    <property type="match status" value="1"/>
</dbReference>
<dbReference type="NCBIfam" id="TIGR00756">
    <property type="entry name" value="PPR"/>
    <property type="match status" value="2"/>
</dbReference>
<proteinExistence type="predicted"/>
<dbReference type="GO" id="GO:0005634">
    <property type="term" value="C:nucleus"/>
    <property type="evidence" value="ECO:0007669"/>
    <property type="project" value="TreeGrafter"/>
</dbReference>
<dbReference type="GO" id="GO:0003730">
    <property type="term" value="F:mRNA 3'-UTR binding"/>
    <property type="evidence" value="ECO:0007669"/>
    <property type="project" value="TreeGrafter"/>
</dbReference>
<feature type="repeat" description="PPR" evidence="2">
    <location>
        <begin position="1036"/>
        <end position="1070"/>
    </location>
</feature>
<dbReference type="PROSITE" id="PS51375">
    <property type="entry name" value="PPR"/>
    <property type="match status" value="3"/>
</dbReference>
<dbReference type="Gene3D" id="1.25.40.10">
    <property type="entry name" value="Tetratricopeptide repeat domain"/>
    <property type="match status" value="2"/>
</dbReference>
<dbReference type="InterPro" id="IPR011990">
    <property type="entry name" value="TPR-like_helical_dom_sf"/>
</dbReference>